<accession>A0AB40CZM0</accession>
<sequence>MKSVQSTGSALVAPTISVAASNIPQSETQRPHTCSQTRVFAMINEEADDRHNVIIGTVFIFQHDAYVLIDSSSERSFVSMHTCHAYRIVSPLGCDMVIQMPLGEEIAREVVFRGCPIKVKGIYFEADLIPLEMRDFDAILGMDWLNRHKAALDCFRKEMTLQSSHGSSIVHEDERKDLSRCVKSSVKARKLLRKRCEAYLADIMDTRIVGPSLKDVPIVQELEDVFPEDIPGLPLDREFEFAIDLLLGTAPIPIHQMEISFITQTTL</sequence>
<keyword evidence="1" id="KW-1185">Reference proteome</keyword>
<dbReference type="AlphaFoldDB" id="A0AB40CZM0"/>
<name>A0AB40CZM0_DIOCR</name>
<dbReference type="InterPro" id="IPR032567">
    <property type="entry name" value="RTL1-rel"/>
</dbReference>
<dbReference type="PANTHER" id="PTHR15503:SF45">
    <property type="entry name" value="RNA-DIRECTED DNA POLYMERASE HOMOLOG"/>
    <property type="match status" value="1"/>
</dbReference>
<dbReference type="InterPro" id="IPR021109">
    <property type="entry name" value="Peptidase_aspartic_dom_sf"/>
</dbReference>
<reference evidence="2" key="1">
    <citation type="submission" date="2025-08" db="UniProtKB">
        <authorList>
            <consortium name="RefSeq"/>
        </authorList>
    </citation>
    <scope>IDENTIFICATION</scope>
</reference>
<dbReference type="PANTHER" id="PTHR15503">
    <property type="entry name" value="LDOC1 RELATED"/>
    <property type="match status" value="1"/>
</dbReference>
<protein>
    <submittedName>
        <fullName evidence="2">Uncharacterized protein LOC120281170</fullName>
    </submittedName>
</protein>
<evidence type="ECO:0000313" key="2">
    <source>
        <dbReference type="RefSeq" id="XP_039144005.1"/>
    </source>
</evidence>
<evidence type="ECO:0000313" key="1">
    <source>
        <dbReference type="Proteomes" id="UP001515500"/>
    </source>
</evidence>
<dbReference type="RefSeq" id="XP_039144005.1">
    <property type="nucleotide sequence ID" value="XM_039288071.1"/>
</dbReference>
<dbReference type="GeneID" id="120281170"/>
<dbReference type="Pfam" id="PF08284">
    <property type="entry name" value="RVP_2"/>
    <property type="match status" value="1"/>
</dbReference>
<dbReference type="Gene3D" id="2.40.70.10">
    <property type="entry name" value="Acid Proteases"/>
    <property type="match status" value="1"/>
</dbReference>
<dbReference type="Proteomes" id="UP001515500">
    <property type="component" value="Chromosome 17"/>
</dbReference>
<dbReference type="SUPFAM" id="SSF50630">
    <property type="entry name" value="Acid proteases"/>
    <property type="match status" value="1"/>
</dbReference>
<proteinExistence type="predicted"/>
<organism evidence="1 2">
    <name type="scientific">Dioscorea cayennensis subsp. rotundata</name>
    <name type="common">White Guinea yam</name>
    <name type="synonym">Dioscorea rotundata</name>
    <dbReference type="NCBI Taxonomy" id="55577"/>
    <lineage>
        <taxon>Eukaryota</taxon>
        <taxon>Viridiplantae</taxon>
        <taxon>Streptophyta</taxon>
        <taxon>Embryophyta</taxon>
        <taxon>Tracheophyta</taxon>
        <taxon>Spermatophyta</taxon>
        <taxon>Magnoliopsida</taxon>
        <taxon>Liliopsida</taxon>
        <taxon>Dioscoreales</taxon>
        <taxon>Dioscoreaceae</taxon>
        <taxon>Dioscorea</taxon>
    </lineage>
</organism>
<gene>
    <name evidence="2" type="primary">LOC120281170</name>
</gene>
<dbReference type="CDD" id="cd00303">
    <property type="entry name" value="retropepsin_like"/>
    <property type="match status" value="1"/>
</dbReference>